<feature type="transmembrane region" description="Helical" evidence="1">
    <location>
        <begin position="76"/>
        <end position="100"/>
    </location>
</feature>
<feature type="transmembrane region" description="Helical" evidence="1">
    <location>
        <begin position="24"/>
        <end position="46"/>
    </location>
</feature>
<feature type="transmembrane region" description="Helical" evidence="1">
    <location>
        <begin position="275"/>
        <end position="299"/>
    </location>
</feature>
<evidence type="ECO:0000313" key="2">
    <source>
        <dbReference type="EMBL" id="MDQ0466788.1"/>
    </source>
</evidence>
<feature type="transmembrane region" description="Helical" evidence="1">
    <location>
        <begin position="121"/>
        <end position="151"/>
    </location>
</feature>
<protein>
    <recommendedName>
        <fullName evidence="4">Glycerophosphoryl diester phosphodiesterase membrane domain-containing protein</fullName>
    </recommendedName>
</protein>
<sequence>MQDFSFKDAALSGYRLLRERPMTAVFWFIWSLICGTATIAAMAQMIGPQMMAMQEIQRAGPTTADPATVMNLTRQIFSFQIVFALPFGLVTGAISLGAVNRAILRPQGSALGYLRFGADELRLVVSCFVIAIILFVSYFATVIGATIALVIGAGPGALKAGLAAAPFSAKIPAIVVGLLGAAAMIFLMVKLSLAAAQTVAEKGIRIFSSWGLTKGRFWKILGVYVVAGLPVLVLWIGILALTVATHPAGGPPQGLMQAIQPDLSSLNAAFAPRYLLIYALQAAVGALGLAAVGAPAAYICQALLGAAADDDGDGD</sequence>
<keyword evidence="1" id="KW-0812">Transmembrane</keyword>
<feature type="transmembrane region" description="Helical" evidence="1">
    <location>
        <begin position="171"/>
        <end position="196"/>
    </location>
</feature>
<comment type="caution">
    <text evidence="2">The sequence shown here is derived from an EMBL/GenBank/DDBJ whole genome shotgun (WGS) entry which is preliminary data.</text>
</comment>
<evidence type="ECO:0008006" key="4">
    <source>
        <dbReference type="Google" id="ProtNLM"/>
    </source>
</evidence>
<keyword evidence="1" id="KW-1133">Transmembrane helix</keyword>
<keyword evidence="1" id="KW-0472">Membrane</keyword>
<dbReference type="Proteomes" id="UP001228905">
    <property type="component" value="Unassembled WGS sequence"/>
</dbReference>
<dbReference type="RefSeq" id="WP_307352941.1">
    <property type="nucleotide sequence ID" value="NZ_JAUSVS010000015.1"/>
</dbReference>
<gene>
    <name evidence="2" type="ORF">QO010_004584</name>
</gene>
<evidence type="ECO:0000313" key="3">
    <source>
        <dbReference type="Proteomes" id="UP001228905"/>
    </source>
</evidence>
<name>A0ABU0IXQ2_9CAUL</name>
<proteinExistence type="predicted"/>
<keyword evidence="3" id="KW-1185">Reference proteome</keyword>
<evidence type="ECO:0000256" key="1">
    <source>
        <dbReference type="SAM" id="Phobius"/>
    </source>
</evidence>
<feature type="transmembrane region" description="Helical" evidence="1">
    <location>
        <begin position="217"/>
        <end position="244"/>
    </location>
</feature>
<accession>A0ABU0IXQ2</accession>
<organism evidence="2 3">
    <name type="scientific">Caulobacter ginsengisoli</name>
    <dbReference type="NCBI Taxonomy" id="400775"/>
    <lineage>
        <taxon>Bacteria</taxon>
        <taxon>Pseudomonadati</taxon>
        <taxon>Pseudomonadota</taxon>
        <taxon>Alphaproteobacteria</taxon>
        <taxon>Caulobacterales</taxon>
        <taxon>Caulobacteraceae</taxon>
        <taxon>Caulobacter</taxon>
    </lineage>
</organism>
<reference evidence="2 3" key="1">
    <citation type="submission" date="2023-07" db="EMBL/GenBank/DDBJ databases">
        <title>Genomic Encyclopedia of Type Strains, Phase IV (KMG-IV): sequencing the most valuable type-strain genomes for metagenomic binning, comparative biology and taxonomic classification.</title>
        <authorList>
            <person name="Goeker M."/>
        </authorList>
    </citation>
    <scope>NUCLEOTIDE SEQUENCE [LARGE SCALE GENOMIC DNA]</scope>
    <source>
        <strain evidence="2 3">DSM 18695</strain>
    </source>
</reference>
<dbReference type="EMBL" id="JAUSVS010000015">
    <property type="protein sequence ID" value="MDQ0466788.1"/>
    <property type="molecule type" value="Genomic_DNA"/>
</dbReference>